<evidence type="ECO:0000256" key="2">
    <source>
        <dbReference type="SAM" id="SignalP"/>
    </source>
</evidence>
<feature type="region of interest" description="Disordered" evidence="1">
    <location>
        <begin position="39"/>
        <end position="73"/>
    </location>
</feature>
<feature type="signal peptide" evidence="2">
    <location>
        <begin position="1"/>
        <end position="21"/>
    </location>
</feature>
<dbReference type="Proteomes" id="UP001139721">
    <property type="component" value="Unassembled WGS sequence"/>
</dbReference>
<protein>
    <submittedName>
        <fullName evidence="3">Uncharacterized protein</fullName>
    </submittedName>
</protein>
<keyword evidence="4" id="KW-1185">Reference proteome</keyword>
<dbReference type="EMBL" id="JAJKBJ010000013">
    <property type="protein sequence ID" value="MCL9684724.1"/>
    <property type="molecule type" value="Genomic_DNA"/>
</dbReference>
<reference evidence="3" key="1">
    <citation type="submission" date="2021-11" db="EMBL/GenBank/DDBJ databases">
        <title>Legionella maioricencis sp. nov., a new species isolated from hot water samples in Mallorca.</title>
        <authorList>
            <person name="Crespi S."/>
            <person name="Drasar V."/>
            <person name="Salva-Serra F."/>
            <person name="Jaen-Luchoro D."/>
            <person name="Pineiro-Iglesias B."/>
            <person name="Aliaga F."/>
            <person name="Fernandez-Juarez V."/>
            <person name="Coll G."/>
            <person name="Moore E.R.B."/>
            <person name="Bennasar-Figueras A."/>
        </authorList>
    </citation>
    <scope>NUCLEOTIDE SEQUENCE</scope>
    <source>
        <strain evidence="3">HCPI-6</strain>
    </source>
</reference>
<dbReference type="Gene3D" id="3.20.20.80">
    <property type="entry name" value="Glycosidases"/>
    <property type="match status" value="1"/>
</dbReference>
<evidence type="ECO:0000313" key="3">
    <source>
        <dbReference type="EMBL" id="MCL9684724.1"/>
    </source>
</evidence>
<gene>
    <name evidence="3" type="ORF">LOX96_11515</name>
</gene>
<evidence type="ECO:0000313" key="4">
    <source>
        <dbReference type="Proteomes" id="UP001139721"/>
    </source>
</evidence>
<sequence length="135" mass="15225">MKCLRLLSIINGVFLSSNVAATTLVTPVDSSYVDFSINTPWEPQTQDMEPADLVTPEQSQENDRDAGEDTIQDTSNIQQFLQEIYLEKIPSVLWQFIEMPSMIGANNANKEQFTLNNTDQLKRANPQSQLDIFAI</sequence>
<proteinExistence type="predicted"/>
<name>A0A9X2IB91_9GAMM</name>
<feature type="chain" id="PRO_5040991498" evidence="2">
    <location>
        <begin position="22"/>
        <end position="135"/>
    </location>
</feature>
<comment type="caution">
    <text evidence="3">The sequence shown here is derived from an EMBL/GenBank/DDBJ whole genome shotgun (WGS) entry which is preliminary data.</text>
</comment>
<organism evidence="3 4">
    <name type="scientific">Legionella maioricensis</name>
    <dbReference type="NCBI Taxonomy" id="2896528"/>
    <lineage>
        <taxon>Bacteria</taxon>
        <taxon>Pseudomonadati</taxon>
        <taxon>Pseudomonadota</taxon>
        <taxon>Gammaproteobacteria</taxon>
        <taxon>Legionellales</taxon>
        <taxon>Legionellaceae</taxon>
        <taxon>Legionella</taxon>
    </lineage>
</organism>
<dbReference type="RefSeq" id="WP_250421937.1">
    <property type="nucleotide sequence ID" value="NZ_JAJKBJ010000013.1"/>
</dbReference>
<evidence type="ECO:0000256" key="1">
    <source>
        <dbReference type="SAM" id="MobiDB-lite"/>
    </source>
</evidence>
<dbReference type="AlphaFoldDB" id="A0A9X2IB91"/>
<accession>A0A9X2IB91</accession>
<keyword evidence="2" id="KW-0732">Signal</keyword>